<dbReference type="InterPro" id="IPR036857">
    <property type="entry name" value="Thyroglobulin_1_sf"/>
</dbReference>
<feature type="domain" description="Thyroglobulin type-1" evidence="4">
    <location>
        <begin position="19"/>
        <end position="82"/>
    </location>
</feature>
<feature type="disulfide bond" evidence="2">
    <location>
        <begin position="121"/>
        <end position="141"/>
    </location>
</feature>
<dbReference type="InterPro" id="IPR000716">
    <property type="entry name" value="Thyroglobulin_1"/>
</dbReference>
<reference evidence="5" key="2">
    <citation type="submission" date="2019-05" db="EMBL/GenBank/DDBJ databases">
        <title>Unravelling the molecular evolution of spider venoms.</title>
        <authorList>
            <person name="Pineda S."/>
        </authorList>
    </citation>
    <scope>NUCLEOTIDE SEQUENCE</scope>
</reference>
<dbReference type="AlphaFoldDB" id="A0A4Q8KDG5"/>
<evidence type="ECO:0000256" key="3">
    <source>
        <dbReference type="SAM" id="SignalP"/>
    </source>
</evidence>
<name>A0A4Q8KDG5_DEISU</name>
<keyword evidence="1 2" id="KW-1015">Disulfide bond</keyword>
<feature type="signal peptide" evidence="3">
    <location>
        <begin position="1"/>
        <end position="18"/>
    </location>
</feature>
<evidence type="ECO:0000313" key="5">
    <source>
        <dbReference type="EMBL" id="SNX37994.1"/>
    </source>
</evidence>
<comment type="caution">
    <text evidence="2">Lacks conserved residue(s) required for the propagation of feature annotation.</text>
</comment>
<dbReference type="SUPFAM" id="SSF57610">
    <property type="entry name" value="Thyroglobulin type-1 domain"/>
    <property type="match status" value="2"/>
</dbReference>
<sequence>MKLQLLLVLATVLVSVSSDTTCQRHRRTSGNSRSPLSWDILCDDDGMYLPMQCTVQTPKWCACYNKEEAITSPSRKTKSCECHLKKDEALKNSASGPCDVPECEKSGKFMKRQCCGNTCHCVDPDTGVRKSDATGDSRLRCP</sequence>
<keyword evidence="3" id="KW-0732">Signal</keyword>
<dbReference type="Gene3D" id="4.10.800.10">
    <property type="entry name" value="Thyroglobulin type-1"/>
    <property type="match status" value="2"/>
</dbReference>
<evidence type="ECO:0000259" key="4">
    <source>
        <dbReference type="PROSITE" id="PS51162"/>
    </source>
</evidence>
<accession>A0A4Q8KDG5</accession>
<evidence type="ECO:0000256" key="1">
    <source>
        <dbReference type="ARBA" id="ARBA00023157"/>
    </source>
</evidence>
<dbReference type="Pfam" id="PF00086">
    <property type="entry name" value="Thyroglobulin_1"/>
    <property type="match status" value="1"/>
</dbReference>
<dbReference type="PROSITE" id="PS51162">
    <property type="entry name" value="THYROGLOBULIN_1_2"/>
    <property type="match status" value="2"/>
</dbReference>
<organism evidence="5">
    <name type="scientific">Deinopis subrufa</name>
    <name type="common">Rufous net-casting spider</name>
    <dbReference type="NCBI Taxonomy" id="1905329"/>
    <lineage>
        <taxon>Eukaryota</taxon>
        <taxon>Metazoa</taxon>
        <taxon>Ecdysozoa</taxon>
        <taxon>Arthropoda</taxon>
        <taxon>Chelicerata</taxon>
        <taxon>Arachnida</taxon>
        <taxon>Araneae</taxon>
        <taxon>Araneomorphae</taxon>
        <taxon>Entelegynae</taxon>
        <taxon>Deinopoidea</taxon>
        <taxon>Deinopidae</taxon>
        <taxon>Deinopis</taxon>
    </lineage>
</organism>
<protein>
    <submittedName>
        <fullName evidence="5">U55-Deinotoxin-Dsu1a_1</fullName>
    </submittedName>
</protein>
<feature type="chain" id="PRO_5020773867" evidence="3">
    <location>
        <begin position="19"/>
        <end position="142"/>
    </location>
</feature>
<feature type="domain" description="Thyroglobulin type-1" evidence="4">
    <location>
        <begin position="95"/>
        <end position="141"/>
    </location>
</feature>
<evidence type="ECO:0000256" key="2">
    <source>
        <dbReference type="PROSITE-ProRule" id="PRU00500"/>
    </source>
</evidence>
<reference evidence="5" key="1">
    <citation type="submission" date="2017-05" db="EMBL/GenBank/DDBJ databases">
        <authorList>
            <person name="QRISCLOUD D."/>
        </authorList>
    </citation>
    <scope>NUCLEOTIDE SEQUENCE</scope>
</reference>
<proteinExistence type="predicted"/>
<dbReference type="EMBL" id="HAHH01000974">
    <property type="protein sequence ID" value="SNX37994.1"/>
    <property type="molecule type" value="Transcribed_RNA"/>
</dbReference>